<dbReference type="InterPro" id="IPR029024">
    <property type="entry name" value="TerB-like"/>
</dbReference>
<proteinExistence type="predicted"/>
<evidence type="ECO:0000259" key="1">
    <source>
        <dbReference type="Pfam" id="PF00533"/>
    </source>
</evidence>
<protein>
    <recommendedName>
        <fullName evidence="1">BRCT domain-containing protein</fullName>
    </recommendedName>
</protein>
<gene>
    <name evidence="2" type="ORF">FC770_11715</name>
</gene>
<name>A0A4U2YL00_9ACTN</name>
<accession>A0A4U2YL00</accession>
<reference evidence="2 3" key="1">
    <citation type="submission" date="2019-04" db="EMBL/GenBank/DDBJ databases">
        <authorList>
            <person name="Dong K."/>
        </authorList>
    </citation>
    <scope>NUCLEOTIDE SEQUENCE [LARGE SCALE GENOMIC DNA]</scope>
    <source>
        <strain evidence="3">dk3543</strain>
    </source>
</reference>
<organism evidence="2 3">
    <name type="scientific">Nocardioides jishulii</name>
    <dbReference type="NCBI Taxonomy" id="2575440"/>
    <lineage>
        <taxon>Bacteria</taxon>
        <taxon>Bacillati</taxon>
        <taxon>Actinomycetota</taxon>
        <taxon>Actinomycetes</taxon>
        <taxon>Propionibacteriales</taxon>
        <taxon>Nocardioidaceae</taxon>
        <taxon>Nocardioides</taxon>
    </lineage>
</organism>
<evidence type="ECO:0000313" key="2">
    <source>
        <dbReference type="EMBL" id="TKI61454.1"/>
    </source>
</evidence>
<dbReference type="Pfam" id="PF00533">
    <property type="entry name" value="BRCT"/>
    <property type="match status" value="1"/>
</dbReference>
<feature type="domain" description="BRCT" evidence="1">
    <location>
        <begin position="97"/>
        <end position="159"/>
    </location>
</feature>
<dbReference type="Proteomes" id="UP000307808">
    <property type="component" value="Unassembled WGS sequence"/>
</dbReference>
<comment type="caution">
    <text evidence="2">The sequence shown here is derived from an EMBL/GenBank/DDBJ whole genome shotgun (WGS) entry which is preliminary data.</text>
</comment>
<dbReference type="EMBL" id="SZPY01000003">
    <property type="protein sequence ID" value="TKI61454.1"/>
    <property type="molecule type" value="Genomic_DNA"/>
</dbReference>
<dbReference type="SUPFAM" id="SSF52113">
    <property type="entry name" value="BRCT domain"/>
    <property type="match status" value="1"/>
</dbReference>
<dbReference type="OrthoDB" id="190275at2"/>
<evidence type="ECO:0000313" key="3">
    <source>
        <dbReference type="Proteomes" id="UP000307808"/>
    </source>
</evidence>
<dbReference type="Gene3D" id="3.40.50.10190">
    <property type="entry name" value="BRCT domain"/>
    <property type="match status" value="1"/>
</dbReference>
<dbReference type="AlphaFoldDB" id="A0A4U2YL00"/>
<keyword evidence="3" id="KW-1185">Reference proteome</keyword>
<dbReference type="CDD" id="cd17748">
    <property type="entry name" value="BRCT_DNA_ligase_like"/>
    <property type="match status" value="1"/>
</dbReference>
<dbReference type="InterPro" id="IPR036420">
    <property type="entry name" value="BRCT_dom_sf"/>
</dbReference>
<dbReference type="SUPFAM" id="SSF158682">
    <property type="entry name" value="TerB-like"/>
    <property type="match status" value="1"/>
</dbReference>
<dbReference type="InterPro" id="IPR001357">
    <property type="entry name" value="BRCT_dom"/>
</dbReference>
<sequence length="172" mass="18397">MLDGYLSAHEEAALIEVAMHLGLHRDQVAAVHMTFLDAMAIAAWEDGVVTEAEHTVLSSVAAMLGLPRDLVRIALDRAEKVADRSSTSDAFKLESGDQVVFTGELSAPRGQLEELAERAGLRCGGVNKKTKLVVAADPDSQSGKAAKARSYEIPVITEAAFSRLLDSMHRVG</sequence>